<dbReference type="PANTHER" id="PTHR19957">
    <property type="entry name" value="SYNTAXIN"/>
    <property type="match status" value="1"/>
</dbReference>
<comment type="caution">
    <text evidence="8">The sequence shown here is derived from an EMBL/GenBank/DDBJ whole genome shotgun (WGS) entry which is preliminary data.</text>
</comment>
<dbReference type="GO" id="GO:0000139">
    <property type="term" value="C:Golgi membrane"/>
    <property type="evidence" value="ECO:0007669"/>
    <property type="project" value="UniProtKB-SubCell"/>
</dbReference>
<evidence type="ECO:0000259" key="7">
    <source>
        <dbReference type="PROSITE" id="PS50192"/>
    </source>
</evidence>
<organism evidence="8 9">
    <name type="scientific">Reticulomyxa filosa</name>
    <dbReference type="NCBI Taxonomy" id="46433"/>
    <lineage>
        <taxon>Eukaryota</taxon>
        <taxon>Sar</taxon>
        <taxon>Rhizaria</taxon>
        <taxon>Retaria</taxon>
        <taxon>Foraminifera</taxon>
        <taxon>Monothalamids</taxon>
        <taxon>Reticulomyxidae</taxon>
        <taxon>Reticulomyxa</taxon>
    </lineage>
</organism>
<evidence type="ECO:0000313" key="8">
    <source>
        <dbReference type="EMBL" id="ETO28444.1"/>
    </source>
</evidence>
<accession>X6NRW4</accession>
<keyword evidence="4" id="KW-0333">Golgi apparatus</keyword>
<dbReference type="GO" id="GO:0031201">
    <property type="term" value="C:SNARE complex"/>
    <property type="evidence" value="ECO:0007669"/>
    <property type="project" value="TreeGrafter"/>
</dbReference>
<feature type="domain" description="T-SNARE coiled-coil homology" evidence="7">
    <location>
        <begin position="157"/>
        <end position="219"/>
    </location>
</feature>
<dbReference type="InterPro" id="IPR015260">
    <property type="entry name" value="Syntaxin-6/10/61_N"/>
</dbReference>
<keyword evidence="9" id="KW-1185">Reference proteome</keyword>
<keyword evidence="3" id="KW-0653">Protein transport</keyword>
<evidence type="ECO:0000256" key="4">
    <source>
        <dbReference type="ARBA" id="ARBA00023034"/>
    </source>
</evidence>
<dbReference type="InterPro" id="IPR045242">
    <property type="entry name" value="Syntaxin"/>
</dbReference>
<evidence type="ECO:0000256" key="2">
    <source>
        <dbReference type="ARBA" id="ARBA00009063"/>
    </source>
</evidence>
<sequence>MIHFKLQKGVCTGCKKLLLKIQNAVQDFTAKFDHWNEMLETTNTAASPQFSSLTNELKQTYKDIKKALKEMEKSIEYVQKNPQLGVSSQEIARRTEFVKSMMQTIDDCRQKILSDRTKQTLDKHKKEMHERSQETPNQRASRVATQDIINAHQQQTQAHRQEQDEILDDMLETLKRLGVKGHDITAEIEEQNVMLDEVSTQMDTASDRIAHLTHKLDALMNHSESKKICIIIVLIIILGVMIYFMF</sequence>
<dbReference type="GO" id="GO:0006906">
    <property type="term" value="P:vesicle fusion"/>
    <property type="evidence" value="ECO:0007669"/>
    <property type="project" value="TreeGrafter"/>
</dbReference>
<evidence type="ECO:0000256" key="5">
    <source>
        <dbReference type="SAM" id="Coils"/>
    </source>
</evidence>
<dbReference type="PANTHER" id="PTHR19957:SF224">
    <property type="entry name" value="HL02043P"/>
    <property type="match status" value="1"/>
</dbReference>
<feature type="coiled-coil region" evidence="5">
    <location>
        <begin position="50"/>
        <end position="81"/>
    </location>
</feature>
<keyword evidence="3" id="KW-0813">Transport</keyword>
<dbReference type="EMBL" id="ASPP01006674">
    <property type="protein sequence ID" value="ETO28444.1"/>
    <property type="molecule type" value="Genomic_DNA"/>
</dbReference>
<protein>
    <recommendedName>
        <fullName evidence="7">t-SNARE coiled-coil homology domain-containing protein</fullName>
    </recommendedName>
</protein>
<name>X6NRW4_RETFI</name>
<dbReference type="OrthoDB" id="546861at2759"/>
<evidence type="ECO:0000256" key="6">
    <source>
        <dbReference type="SAM" id="Phobius"/>
    </source>
</evidence>
<feature type="transmembrane region" description="Helical" evidence="6">
    <location>
        <begin position="228"/>
        <end position="245"/>
    </location>
</feature>
<dbReference type="InterPro" id="IPR000727">
    <property type="entry name" value="T_SNARE_dom"/>
</dbReference>
<proteinExistence type="inferred from homology"/>
<dbReference type="SUPFAM" id="SSF58038">
    <property type="entry name" value="SNARE fusion complex"/>
    <property type="match status" value="1"/>
</dbReference>
<keyword evidence="6" id="KW-1133">Transmembrane helix</keyword>
<dbReference type="InterPro" id="IPR010989">
    <property type="entry name" value="SNARE"/>
</dbReference>
<reference evidence="8 9" key="1">
    <citation type="journal article" date="2013" name="Curr. Biol.">
        <title>The Genome of the Foraminiferan Reticulomyxa filosa.</title>
        <authorList>
            <person name="Glockner G."/>
            <person name="Hulsmann N."/>
            <person name="Schleicher M."/>
            <person name="Noegel A.A."/>
            <person name="Eichinger L."/>
            <person name="Gallinger C."/>
            <person name="Pawlowski J."/>
            <person name="Sierra R."/>
            <person name="Euteneuer U."/>
            <person name="Pillet L."/>
            <person name="Moustafa A."/>
            <person name="Platzer M."/>
            <person name="Groth M."/>
            <person name="Szafranski K."/>
            <person name="Schliwa M."/>
        </authorList>
    </citation>
    <scope>NUCLEOTIDE SEQUENCE [LARGE SCALE GENOMIC DNA]</scope>
</reference>
<dbReference type="Gene3D" id="1.20.58.90">
    <property type="match status" value="1"/>
</dbReference>
<dbReference type="GO" id="GO:0005484">
    <property type="term" value="F:SNAP receptor activity"/>
    <property type="evidence" value="ECO:0007669"/>
    <property type="project" value="TreeGrafter"/>
</dbReference>
<dbReference type="Pfam" id="PF09177">
    <property type="entry name" value="STX6_10_61_N"/>
    <property type="match status" value="1"/>
</dbReference>
<dbReference type="GO" id="GO:0000149">
    <property type="term" value="F:SNARE binding"/>
    <property type="evidence" value="ECO:0007669"/>
    <property type="project" value="TreeGrafter"/>
</dbReference>
<dbReference type="SUPFAM" id="SSF47661">
    <property type="entry name" value="t-snare proteins"/>
    <property type="match status" value="1"/>
</dbReference>
<dbReference type="CDD" id="cd15841">
    <property type="entry name" value="SNARE_Qc"/>
    <property type="match status" value="1"/>
</dbReference>
<evidence type="ECO:0000256" key="1">
    <source>
        <dbReference type="ARBA" id="ARBA00004409"/>
    </source>
</evidence>
<dbReference type="GO" id="GO:0006886">
    <property type="term" value="P:intracellular protein transport"/>
    <property type="evidence" value="ECO:0007669"/>
    <property type="project" value="TreeGrafter"/>
</dbReference>
<keyword evidence="6" id="KW-0472">Membrane</keyword>
<comment type="subcellular location">
    <subcellularLocation>
        <location evidence="1">Golgi apparatus membrane</location>
        <topology evidence="1">Single-pass type IV membrane protein</topology>
    </subcellularLocation>
</comment>
<evidence type="ECO:0000313" key="9">
    <source>
        <dbReference type="Proteomes" id="UP000023152"/>
    </source>
</evidence>
<keyword evidence="5" id="KW-0175">Coiled coil</keyword>
<keyword evidence="6" id="KW-0812">Transmembrane</keyword>
<gene>
    <name evidence="8" type="ORF">RFI_08688</name>
</gene>
<dbReference type="OMA" id="ERASDCC"/>
<dbReference type="GO" id="GO:0048193">
    <property type="term" value="P:Golgi vesicle transport"/>
    <property type="evidence" value="ECO:0007669"/>
    <property type="project" value="InterPro"/>
</dbReference>
<dbReference type="Proteomes" id="UP000023152">
    <property type="component" value="Unassembled WGS sequence"/>
</dbReference>
<evidence type="ECO:0000256" key="3">
    <source>
        <dbReference type="ARBA" id="ARBA00022927"/>
    </source>
</evidence>
<dbReference type="PROSITE" id="PS50192">
    <property type="entry name" value="T_SNARE"/>
    <property type="match status" value="1"/>
</dbReference>
<dbReference type="GO" id="GO:0048278">
    <property type="term" value="P:vesicle docking"/>
    <property type="evidence" value="ECO:0007669"/>
    <property type="project" value="TreeGrafter"/>
</dbReference>
<comment type="similarity">
    <text evidence="2">Belongs to the syntaxin family.</text>
</comment>
<dbReference type="Gene3D" id="1.20.5.110">
    <property type="match status" value="1"/>
</dbReference>
<dbReference type="AlphaFoldDB" id="X6NRW4"/>